<organism evidence="2 3">
    <name type="scientific">Cotesia glomerata</name>
    <name type="common">Lepidopteran parasitic wasp</name>
    <name type="synonym">Apanteles glomeratus</name>
    <dbReference type="NCBI Taxonomy" id="32391"/>
    <lineage>
        <taxon>Eukaryota</taxon>
        <taxon>Metazoa</taxon>
        <taxon>Ecdysozoa</taxon>
        <taxon>Arthropoda</taxon>
        <taxon>Hexapoda</taxon>
        <taxon>Insecta</taxon>
        <taxon>Pterygota</taxon>
        <taxon>Neoptera</taxon>
        <taxon>Endopterygota</taxon>
        <taxon>Hymenoptera</taxon>
        <taxon>Apocrita</taxon>
        <taxon>Ichneumonoidea</taxon>
        <taxon>Braconidae</taxon>
        <taxon>Microgastrinae</taxon>
        <taxon>Cotesia</taxon>
    </lineage>
</organism>
<name>A0AAV7IEQ1_COTGL</name>
<dbReference type="EMBL" id="JAHXZJ010001864">
    <property type="protein sequence ID" value="KAH0549592.1"/>
    <property type="molecule type" value="Genomic_DNA"/>
</dbReference>
<evidence type="ECO:0000313" key="3">
    <source>
        <dbReference type="Proteomes" id="UP000826195"/>
    </source>
</evidence>
<dbReference type="Proteomes" id="UP000826195">
    <property type="component" value="Unassembled WGS sequence"/>
</dbReference>
<accession>A0AAV7IEQ1</accession>
<keyword evidence="1" id="KW-0175">Coiled coil</keyword>
<comment type="caution">
    <text evidence="2">The sequence shown here is derived from an EMBL/GenBank/DDBJ whole genome shotgun (WGS) entry which is preliminary data.</text>
</comment>
<reference evidence="2 3" key="1">
    <citation type="journal article" date="2021" name="J. Hered.">
        <title>A chromosome-level genome assembly of the parasitoid wasp, Cotesia glomerata (Hymenoptera: Braconidae).</title>
        <authorList>
            <person name="Pinto B.J."/>
            <person name="Weis J.J."/>
            <person name="Gamble T."/>
            <person name="Ode P.J."/>
            <person name="Paul R."/>
            <person name="Zaspel J.M."/>
        </authorList>
    </citation>
    <scope>NUCLEOTIDE SEQUENCE [LARGE SCALE GENOMIC DNA]</scope>
    <source>
        <strain evidence="2">CgM1</strain>
    </source>
</reference>
<evidence type="ECO:0008006" key="4">
    <source>
        <dbReference type="Google" id="ProtNLM"/>
    </source>
</evidence>
<dbReference type="AlphaFoldDB" id="A0AAV7IEQ1"/>
<evidence type="ECO:0000313" key="2">
    <source>
        <dbReference type="EMBL" id="KAH0549592.1"/>
    </source>
</evidence>
<feature type="coiled-coil region" evidence="1">
    <location>
        <begin position="219"/>
        <end position="246"/>
    </location>
</feature>
<evidence type="ECO:0000256" key="1">
    <source>
        <dbReference type="SAM" id="Coils"/>
    </source>
</evidence>
<proteinExistence type="predicted"/>
<sequence>MTTFDYLKKILKEGEIVYYSYTPKNLRPKSVILKGISKDYDSKQVLEDFKQKNIPVVELMKVSELKFKNHKGEKKRHIIVQITQKTANCEISYRCLKCGESHMPDKANCPLSTATTRENFKCANCGKTGHPANYAGCEFIKFAKVTQNTDTHNKNWLLDSKIQRTNRGINPQLSFANVMALARNDFPLLKQPNPQGVNNLQRHFQLAPQQQQHIPQHEENFEQSSIQQLRNEINSLTREIRLMGANINQSITNNSQIIDFLFHVLELHHGSAE</sequence>
<protein>
    <recommendedName>
        <fullName evidence="4">Pre-C2HC domain-containing protein</fullName>
    </recommendedName>
</protein>
<gene>
    <name evidence="2" type="ORF">KQX54_010730</name>
</gene>
<keyword evidence="3" id="KW-1185">Reference proteome</keyword>